<dbReference type="OrthoDB" id="4713837at2"/>
<accession>A0A1X2LSC9</accession>
<evidence type="ECO:0000313" key="4">
    <source>
        <dbReference type="EMBL" id="OSC39687.1"/>
    </source>
</evidence>
<dbReference type="InterPro" id="IPR022171">
    <property type="entry name" value="PPE_C"/>
</dbReference>
<comment type="caution">
    <text evidence="4">The sequence shown here is derived from an EMBL/GenBank/DDBJ whole genome shotgun (WGS) entry which is preliminary data.</text>
</comment>
<comment type="similarity">
    <text evidence="1">Belongs to the mycobacterial PPE family.</text>
</comment>
<organism evidence="4 5">
    <name type="scientific">Mycobacterium decipiens</name>
    <dbReference type="NCBI Taxonomy" id="1430326"/>
    <lineage>
        <taxon>Bacteria</taxon>
        <taxon>Bacillati</taxon>
        <taxon>Actinomycetota</taxon>
        <taxon>Actinomycetes</taxon>
        <taxon>Mycobacteriales</taxon>
        <taxon>Mycobacteriaceae</taxon>
        <taxon>Mycobacterium</taxon>
    </lineage>
</organism>
<dbReference type="FunFam" id="1.20.1260.20:FF:000001">
    <property type="entry name" value="PPE family protein PPE41"/>
    <property type="match status" value="1"/>
</dbReference>
<evidence type="ECO:0000313" key="5">
    <source>
        <dbReference type="Proteomes" id="UP000193247"/>
    </source>
</evidence>
<dbReference type="PANTHER" id="PTHR46766:SF1">
    <property type="entry name" value="GLUTAMINE-RICH PROTEIN 2"/>
    <property type="match status" value="1"/>
</dbReference>
<evidence type="ECO:0000259" key="3">
    <source>
        <dbReference type="Pfam" id="PF12484"/>
    </source>
</evidence>
<feature type="domain" description="PPE" evidence="2">
    <location>
        <begin position="2"/>
        <end position="164"/>
    </location>
</feature>
<proteinExistence type="inferred from homology"/>
<evidence type="ECO:0000256" key="1">
    <source>
        <dbReference type="ARBA" id="ARBA00010652"/>
    </source>
</evidence>
<dbReference type="Pfam" id="PF00823">
    <property type="entry name" value="PPE"/>
    <property type="match status" value="1"/>
</dbReference>
<name>A0A1X2LSC9_9MYCO</name>
<evidence type="ECO:0000259" key="2">
    <source>
        <dbReference type="Pfam" id="PF00823"/>
    </source>
</evidence>
<dbReference type="InterPro" id="IPR038332">
    <property type="entry name" value="PPE_sf"/>
</dbReference>
<dbReference type="Gene3D" id="1.20.1260.20">
    <property type="entry name" value="PPE superfamily"/>
    <property type="match status" value="1"/>
</dbReference>
<keyword evidence="5" id="KW-1185">Reference proteome</keyword>
<dbReference type="InterPro" id="IPR000030">
    <property type="entry name" value="PPE_dom"/>
</dbReference>
<evidence type="ECO:0008006" key="6">
    <source>
        <dbReference type="Google" id="ProtNLM"/>
    </source>
</evidence>
<protein>
    <recommendedName>
        <fullName evidence="6">PPE family protein</fullName>
    </recommendedName>
</protein>
<dbReference type="PANTHER" id="PTHR46766">
    <property type="entry name" value="GLUTAMINE-RICH PROTEIN 2"/>
    <property type="match status" value="1"/>
</dbReference>
<gene>
    <name evidence="4" type="ORF">B8W66_16150</name>
</gene>
<dbReference type="RefSeq" id="WP_085326183.1">
    <property type="nucleotide sequence ID" value="NZ_NCXP01000021.1"/>
</dbReference>
<reference evidence="4 5" key="1">
    <citation type="submission" date="2017-04" db="EMBL/GenBank/DDBJ databases">
        <title>The new phylogeny of genus Mycobacterium.</title>
        <authorList>
            <person name="Tortoli E."/>
            <person name="Trovato A."/>
            <person name="Cirillo D.M."/>
        </authorList>
    </citation>
    <scope>NUCLEOTIDE SEQUENCE [LARGE SCALE GENOMIC DNA]</scope>
    <source>
        <strain evidence="4 5">TBL 1200985</strain>
    </source>
</reference>
<feature type="domain" description="PPE family C-terminal" evidence="3">
    <location>
        <begin position="332"/>
        <end position="413"/>
    </location>
</feature>
<dbReference type="SUPFAM" id="SSF140459">
    <property type="entry name" value="PE/PPE dimer-like"/>
    <property type="match status" value="1"/>
</dbReference>
<dbReference type="AlphaFoldDB" id="A0A1X2LSC9"/>
<dbReference type="Proteomes" id="UP000193247">
    <property type="component" value="Unassembled WGS sequence"/>
</dbReference>
<dbReference type="Pfam" id="PF12484">
    <property type="entry name" value="PPE-SVP"/>
    <property type="match status" value="1"/>
</dbReference>
<dbReference type="GO" id="GO:0052572">
    <property type="term" value="P:response to host immune response"/>
    <property type="evidence" value="ECO:0007669"/>
    <property type="project" value="TreeGrafter"/>
</dbReference>
<dbReference type="EMBL" id="NCXP01000021">
    <property type="protein sequence ID" value="OSC39687.1"/>
    <property type="molecule type" value="Genomic_DNA"/>
</dbReference>
<sequence length="417" mass="40579">MDFGALPPEVNSLRIYTGPGSAPMLAAASAWDGLAAELRSTAALYETVISGLISEGWLGPASASMAGAVSPYMAWMSITGLQAAQTAVQAATAAGAFDAAFAMTVPPAVVAVNRARLLALVATNFLGLNTPAIAATEAEYGEMWAQDAAAMYSYAATSAAAATLTSFTEPAQTTNSAGQAGQAAAVAQAAGSAAGTLTQSALPQLMSSVPTALEGLASPVAVASPLDAVPGLNSALSGPGGLLSDILNFLTGADGNPYGNFLNSSLVNGFTSAGYVSPDLITPAVTGALADINAVSAGGLPGITAPEGGHLNLPALASGVTPAPASGGGVTAGTNVATLVGRLSVPQAWTAATQVANHAGTALPGAGWTSTANMPEAAAGMPGVPGVPATGVFGHSFGSGPRYGFRPTIMARPPAAG</sequence>